<evidence type="ECO:0000313" key="3">
    <source>
        <dbReference type="Proteomes" id="UP001460270"/>
    </source>
</evidence>
<name>A0AAW0N3D8_9GOBI</name>
<sequence length="223" mass="25655">MTQGDLEGKVKWLDNYQKVKQLRDALVWLPVWERDKRAFIPEAKFKTSAQGGHTGNLISHRSLLHEGRLVLTGTRSSTENTKLIDVYLFLFDEFLHHKNQEKQKALGWSRTKPLRLPQNQELDQLLKEGSTFTVLDQPVSLDRLQLKNIDQLNASTGLPHSFIIMHQNRYQQCIGAFILQAPSETAKRAWMSKIEDAVSALLKQDSQQQRHKSASLWLESSQI</sequence>
<accession>A0AAW0N3D8</accession>
<organism evidence="2 3">
    <name type="scientific">Mugilogobius chulae</name>
    <name type="common">yellowstripe goby</name>
    <dbReference type="NCBI Taxonomy" id="88201"/>
    <lineage>
        <taxon>Eukaryota</taxon>
        <taxon>Metazoa</taxon>
        <taxon>Chordata</taxon>
        <taxon>Craniata</taxon>
        <taxon>Vertebrata</taxon>
        <taxon>Euteleostomi</taxon>
        <taxon>Actinopterygii</taxon>
        <taxon>Neopterygii</taxon>
        <taxon>Teleostei</taxon>
        <taxon>Neoteleostei</taxon>
        <taxon>Acanthomorphata</taxon>
        <taxon>Gobiaria</taxon>
        <taxon>Gobiiformes</taxon>
        <taxon>Gobioidei</taxon>
        <taxon>Gobiidae</taxon>
        <taxon>Gobionellinae</taxon>
        <taxon>Mugilogobius</taxon>
    </lineage>
</organism>
<dbReference type="SMART" id="SM00233">
    <property type="entry name" value="PH"/>
    <property type="match status" value="1"/>
</dbReference>
<dbReference type="InterPro" id="IPR001849">
    <property type="entry name" value="PH_domain"/>
</dbReference>
<evidence type="ECO:0000259" key="1">
    <source>
        <dbReference type="PROSITE" id="PS50003"/>
    </source>
</evidence>
<dbReference type="InterPro" id="IPR011993">
    <property type="entry name" value="PH-like_dom_sf"/>
</dbReference>
<dbReference type="Gene3D" id="2.30.29.30">
    <property type="entry name" value="Pleckstrin-homology domain (PH domain)/Phosphotyrosine-binding domain (PTB)"/>
    <property type="match status" value="1"/>
</dbReference>
<evidence type="ECO:0000313" key="2">
    <source>
        <dbReference type="EMBL" id="KAK7891134.1"/>
    </source>
</evidence>
<dbReference type="GO" id="GO:0007266">
    <property type="term" value="P:Rho protein signal transduction"/>
    <property type="evidence" value="ECO:0007669"/>
    <property type="project" value="TreeGrafter"/>
</dbReference>
<proteinExistence type="predicted"/>
<reference evidence="3" key="1">
    <citation type="submission" date="2024-04" db="EMBL/GenBank/DDBJ databases">
        <title>Salinicola lusitanus LLJ914,a marine bacterium isolated from the Okinawa Trough.</title>
        <authorList>
            <person name="Li J."/>
        </authorList>
    </citation>
    <scope>NUCLEOTIDE SEQUENCE [LARGE SCALE GENOMIC DNA]</scope>
</reference>
<dbReference type="PANTHER" id="PTHR13217">
    <property type="entry name" value="PLECKSTRIN HOMOLOGY DOMAIN-CONTAINING FAMILY G MEMBER 7"/>
    <property type="match status" value="1"/>
</dbReference>
<dbReference type="PANTHER" id="PTHR13217:SF6">
    <property type="entry name" value="PLECKSTRIN HOMOLOGY DOMAIN-CONTAINING FAMILY G MEMBER 7"/>
    <property type="match status" value="1"/>
</dbReference>
<keyword evidence="3" id="KW-1185">Reference proteome</keyword>
<comment type="caution">
    <text evidence="2">The sequence shown here is derived from an EMBL/GenBank/DDBJ whole genome shotgun (WGS) entry which is preliminary data.</text>
</comment>
<dbReference type="InterPro" id="IPR040181">
    <property type="entry name" value="PKHG5/7"/>
</dbReference>
<dbReference type="PROSITE" id="PS50003">
    <property type="entry name" value="PH_DOMAIN"/>
    <property type="match status" value="1"/>
</dbReference>
<dbReference type="EMBL" id="JBBPFD010000017">
    <property type="protein sequence ID" value="KAK7891134.1"/>
    <property type="molecule type" value="Genomic_DNA"/>
</dbReference>
<feature type="domain" description="PH" evidence="1">
    <location>
        <begin position="62"/>
        <end position="199"/>
    </location>
</feature>
<gene>
    <name evidence="2" type="ORF">WMY93_023097</name>
</gene>
<protein>
    <recommendedName>
        <fullName evidence="1">PH domain-containing protein</fullName>
    </recommendedName>
</protein>
<dbReference type="AlphaFoldDB" id="A0AAW0N3D8"/>
<dbReference type="SUPFAM" id="SSF50729">
    <property type="entry name" value="PH domain-like"/>
    <property type="match status" value="1"/>
</dbReference>
<dbReference type="Proteomes" id="UP001460270">
    <property type="component" value="Unassembled WGS sequence"/>
</dbReference>